<dbReference type="OrthoDB" id="8732661at2"/>
<dbReference type="RefSeq" id="WP_062282500.1">
    <property type="nucleotide sequence ID" value="NZ_DF968181.1"/>
</dbReference>
<organism evidence="5">
    <name type="scientific">Flexilinea flocculi</name>
    <dbReference type="NCBI Taxonomy" id="1678840"/>
    <lineage>
        <taxon>Bacteria</taxon>
        <taxon>Bacillati</taxon>
        <taxon>Chloroflexota</taxon>
        <taxon>Anaerolineae</taxon>
        <taxon>Anaerolineales</taxon>
        <taxon>Anaerolineaceae</taxon>
        <taxon>Flexilinea</taxon>
    </lineage>
</organism>
<dbReference type="InterPro" id="IPR029061">
    <property type="entry name" value="THDP-binding"/>
</dbReference>
<dbReference type="CDD" id="cd02012">
    <property type="entry name" value="TPP_TK"/>
    <property type="match status" value="1"/>
</dbReference>
<evidence type="ECO:0000256" key="2">
    <source>
        <dbReference type="ARBA" id="ARBA00007131"/>
    </source>
</evidence>
<dbReference type="Gene3D" id="3.40.50.970">
    <property type="match status" value="1"/>
</dbReference>
<comment type="similarity">
    <text evidence="2">Belongs to the transketolase family.</text>
</comment>
<sequence>MLTPLKEFATDIRIQQMEEFKARGFGHVGGSLSITDCLAALYGGIMRIDPKNPNWEDRDRLVVSKGHSGPALYAALALKGYFPLETLKTLNQNGTTLPSHCDRNLTPGVDMTTGSLGQGASTACGMALGLKLSGKDSRVYLILGDGECQEGQVWEMALFAAQHKLGNFIAFLDYNKRQLDGYVTDICDLEDPAAKFESFNWYVKRIKGDDPDKIYETILETQKNQKDRPAMIVLDTVKGGGVKQIEDTTLNHHLNMTTELADEIIKQLIKQKEG</sequence>
<reference evidence="5" key="1">
    <citation type="journal article" date="2015" name="Genome Announc.">
        <title>Draft Genome Sequence of Anaerolineae Strain TC1, a Novel Isolate from a Methanogenic Wastewater Treatment System.</title>
        <authorList>
            <person name="Matsuura N."/>
            <person name="Tourlousse D.M."/>
            <person name="Sun L."/>
            <person name="Toyonaga M."/>
            <person name="Kuroda K."/>
            <person name="Ohashi A."/>
            <person name="Cruz R."/>
            <person name="Yamaguchi T."/>
            <person name="Sekiguchi Y."/>
        </authorList>
    </citation>
    <scope>NUCLEOTIDE SEQUENCE [LARGE SCALE GENOMIC DNA]</scope>
    <source>
        <strain evidence="5">TC1</strain>
    </source>
</reference>
<evidence type="ECO:0000256" key="1">
    <source>
        <dbReference type="ARBA" id="ARBA00001964"/>
    </source>
</evidence>
<proteinExistence type="inferred from homology"/>
<dbReference type="AlphaFoldDB" id="A0A0S7BLT6"/>
<keyword evidence="3" id="KW-0786">Thiamine pyrophosphate</keyword>
<name>A0A0S7BLT6_9CHLR</name>
<gene>
    <name evidence="5" type="ORF">ATC1_131386</name>
</gene>
<protein>
    <submittedName>
        <fullName evidence="5">Transketolase, N-terminal subunit</fullName>
    </submittedName>
</protein>
<dbReference type="SUPFAM" id="SSF52518">
    <property type="entry name" value="Thiamin diphosphate-binding fold (THDP-binding)"/>
    <property type="match status" value="1"/>
</dbReference>
<dbReference type="STRING" id="1678840.ATC1_131386"/>
<dbReference type="EMBL" id="DF968181">
    <property type="protein sequence ID" value="GAP41397.1"/>
    <property type="molecule type" value="Genomic_DNA"/>
</dbReference>
<keyword evidence="6" id="KW-1185">Reference proteome</keyword>
<feature type="domain" description="Transketolase N-terminal" evidence="4">
    <location>
        <begin position="7"/>
        <end position="253"/>
    </location>
</feature>
<dbReference type="Proteomes" id="UP000053370">
    <property type="component" value="Unassembled WGS sequence"/>
</dbReference>
<comment type="cofactor">
    <cofactor evidence="1">
        <name>thiamine diphosphate</name>
        <dbReference type="ChEBI" id="CHEBI:58937"/>
    </cofactor>
</comment>
<evidence type="ECO:0000313" key="6">
    <source>
        <dbReference type="Proteomes" id="UP000053370"/>
    </source>
</evidence>
<dbReference type="PATRIC" id="fig|1678840.3.peg.2846"/>
<dbReference type="Pfam" id="PF00456">
    <property type="entry name" value="Transketolase_N"/>
    <property type="match status" value="1"/>
</dbReference>
<evidence type="ECO:0000256" key="3">
    <source>
        <dbReference type="ARBA" id="ARBA00023052"/>
    </source>
</evidence>
<accession>A0A0S7BLT6</accession>
<evidence type="ECO:0000259" key="4">
    <source>
        <dbReference type="Pfam" id="PF00456"/>
    </source>
</evidence>
<dbReference type="PANTHER" id="PTHR47514">
    <property type="entry name" value="TRANSKETOLASE N-TERMINAL SECTION-RELATED"/>
    <property type="match status" value="1"/>
</dbReference>
<evidence type="ECO:0000313" key="5">
    <source>
        <dbReference type="EMBL" id="GAP41397.1"/>
    </source>
</evidence>
<dbReference type="InterPro" id="IPR005474">
    <property type="entry name" value="Transketolase_N"/>
</dbReference>
<dbReference type="PANTHER" id="PTHR47514:SF1">
    <property type="entry name" value="TRANSKETOLASE N-TERMINAL SECTION-RELATED"/>
    <property type="match status" value="1"/>
</dbReference>